<feature type="non-terminal residue" evidence="1">
    <location>
        <position position="1"/>
    </location>
</feature>
<dbReference type="Proteomes" id="UP000708208">
    <property type="component" value="Unassembled WGS sequence"/>
</dbReference>
<organism evidence="1 2">
    <name type="scientific">Allacma fusca</name>
    <dbReference type="NCBI Taxonomy" id="39272"/>
    <lineage>
        <taxon>Eukaryota</taxon>
        <taxon>Metazoa</taxon>
        <taxon>Ecdysozoa</taxon>
        <taxon>Arthropoda</taxon>
        <taxon>Hexapoda</taxon>
        <taxon>Collembola</taxon>
        <taxon>Symphypleona</taxon>
        <taxon>Sminthuridae</taxon>
        <taxon>Allacma</taxon>
    </lineage>
</organism>
<proteinExistence type="predicted"/>
<dbReference type="AlphaFoldDB" id="A0A8J2L5S8"/>
<keyword evidence="2" id="KW-1185">Reference proteome</keyword>
<protein>
    <submittedName>
        <fullName evidence="1">Uncharacterized protein</fullName>
    </submittedName>
</protein>
<comment type="caution">
    <text evidence="1">The sequence shown here is derived from an EMBL/GenBank/DDBJ whole genome shotgun (WGS) entry which is preliminary data.</text>
</comment>
<name>A0A8J2L5S8_9HEXA</name>
<reference evidence="1" key="1">
    <citation type="submission" date="2021-06" db="EMBL/GenBank/DDBJ databases">
        <authorList>
            <person name="Hodson N. C."/>
            <person name="Mongue J. A."/>
            <person name="Jaron S. K."/>
        </authorList>
    </citation>
    <scope>NUCLEOTIDE SEQUENCE</scope>
</reference>
<accession>A0A8J2L5S8</accession>
<gene>
    <name evidence="1" type="ORF">AFUS01_LOCUS38421</name>
</gene>
<sequence length="126" mass="13783">MVEELERMGYCKTVVVEGLGTMVEELEQMELRSLTVAEVRELGTPVVVVELVLGKPVVVEGLVLGKPVVVEELGRKAGVLEQKDHCIHPVAEELELGKIVEVLDKMAEELELGKMVVELALGKPVE</sequence>
<dbReference type="EMBL" id="CAJVCH010547766">
    <property type="protein sequence ID" value="CAG7828496.1"/>
    <property type="molecule type" value="Genomic_DNA"/>
</dbReference>
<evidence type="ECO:0000313" key="1">
    <source>
        <dbReference type="EMBL" id="CAG7828496.1"/>
    </source>
</evidence>
<evidence type="ECO:0000313" key="2">
    <source>
        <dbReference type="Proteomes" id="UP000708208"/>
    </source>
</evidence>